<keyword evidence="1" id="KW-0732">Signal</keyword>
<dbReference type="GO" id="GO:0051082">
    <property type="term" value="F:unfolded protein binding"/>
    <property type="evidence" value="ECO:0007669"/>
    <property type="project" value="InterPro"/>
</dbReference>
<gene>
    <name evidence="2" type="ordered locus">Caul_2086</name>
</gene>
<evidence type="ECO:0000313" key="2">
    <source>
        <dbReference type="EMBL" id="ABZ71214.1"/>
    </source>
</evidence>
<dbReference type="EMBL" id="CP000927">
    <property type="protein sequence ID" value="ABZ71214.1"/>
    <property type="molecule type" value="Genomic_DNA"/>
</dbReference>
<proteinExistence type="predicted"/>
<dbReference type="KEGG" id="cak:Caul_2086"/>
<dbReference type="Pfam" id="PF03938">
    <property type="entry name" value="OmpH"/>
    <property type="match status" value="1"/>
</dbReference>
<dbReference type="InterPro" id="IPR005632">
    <property type="entry name" value="Chaperone_Skp"/>
</dbReference>
<dbReference type="OrthoDB" id="7573043at2"/>
<evidence type="ECO:0000256" key="1">
    <source>
        <dbReference type="SAM" id="SignalP"/>
    </source>
</evidence>
<feature type="chain" id="PRO_5002755984" evidence="1">
    <location>
        <begin position="24"/>
        <end position="205"/>
    </location>
</feature>
<name>B0T6Z9_CAUSK</name>
<organism evidence="2">
    <name type="scientific">Caulobacter sp. (strain K31)</name>
    <dbReference type="NCBI Taxonomy" id="366602"/>
    <lineage>
        <taxon>Bacteria</taxon>
        <taxon>Pseudomonadati</taxon>
        <taxon>Pseudomonadota</taxon>
        <taxon>Alphaproteobacteria</taxon>
        <taxon>Caulobacterales</taxon>
        <taxon>Caulobacteraceae</taxon>
        <taxon>Caulobacter</taxon>
    </lineage>
</organism>
<reference evidence="2" key="1">
    <citation type="submission" date="2008-01" db="EMBL/GenBank/DDBJ databases">
        <title>Complete sequence of chromosome of Caulobacter sp. K31.</title>
        <authorList>
            <consortium name="US DOE Joint Genome Institute"/>
            <person name="Copeland A."/>
            <person name="Lucas S."/>
            <person name="Lapidus A."/>
            <person name="Barry K."/>
            <person name="Glavina del Rio T."/>
            <person name="Dalin E."/>
            <person name="Tice H."/>
            <person name="Pitluck S."/>
            <person name="Bruce D."/>
            <person name="Goodwin L."/>
            <person name="Thompson L.S."/>
            <person name="Brettin T."/>
            <person name="Detter J.C."/>
            <person name="Han C."/>
            <person name="Schmutz J."/>
            <person name="Larimer F."/>
            <person name="Land M."/>
            <person name="Hauser L."/>
            <person name="Kyrpides N."/>
            <person name="Kim E."/>
            <person name="Stephens C."/>
            <person name="Richardson P."/>
        </authorList>
    </citation>
    <scope>NUCLEOTIDE SEQUENCE [LARGE SCALE GENOMIC DNA]</scope>
    <source>
        <strain evidence="2">K31</strain>
    </source>
</reference>
<dbReference type="eggNOG" id="COG2825">
    <property type="taxonomic scope" value="Bacteria"/>
</dbReference>
<feature type="signal peptide" evidence="1">
    <location>
        <begin position="1"/>
        <end position="23"/>
    </location>
</feature>
<dbReference type="SUPFAM" id="SSF111384">
    <property type="entry name" value="OmpH-like"/>
    <property type="match status" value="1"/>
</dbReference>
<protein>
    <submittedName>
        <fullName evidence="2">Outer membrane chaperone Skp (OmpH)</fullName>
    </submittedName>
</protein>
<dbReference type="HOGENOM" id="CLU_104938_0_0_5"/>
<accession>B0T6Z9</accession>
<dbReference type="Gene3D" id="3.30.910.20">
    <property type="entry name" value="Skp domain"/>
    <property type="match status" value="1"/>
</dbReference>
<dbReference type="InterPro" id="IPR024930">
    <property type="entry name" value="Skp_dom_sf"/>
</dbReference>
<dbReference type="AlphaFoldDB" id="B0T6Z9"/>
<dbReference type="SMART" id="SM00935">
    <property type="entry name" value="OmpH"/>
    <property type="match status" value="1"/>
</dbReference>
<dbReference type="STRING" id="366602.Caul_2086"/>
<sequence precursor="true">MIRSSVLPGLAAILAFTGSAALAQAPAGAMGGLGGPTVPGVCVLSREAVFANAKVGKAATARLQELSNQVQTEIDAERKPLEVDLKTLDAQKASLTPAQLEARGKPLTARWEALQHKAALRTREIEATRIKALDRISNEAQLIVGQVYSGHNCGMLLDRQAMLGGNAAADLTPAVVQGLDAKITTITFPRETLAPEAAATTPKAP</sequence>